<name>A0A2H3KJJ9_9CHLR</name>
<dbReference type="SUPFAM" id="SSF51161">
    <property type="entry name" value="Trimeric LpxA-like enzymes"/>
    <property type="match status" value="1"/>
</dbReference>
<dbReference type="AlphaFoldDB" id="A0A2H3KJJ9"/>
<dbReference type="Proteomes" id="UP000220922">
    <property type="component" value="Unassembled WGS sequence"/>
</dbReference>
<reference evidence="3 4" key="1">
    <citation type="submission" date="2016-05" db="EMBL/GenBank/DDBJ databases">
        <authorList>
            <person name="Lavstsen T."/>
            <person name="Jespersen J.S."/>
        </authorList>
    </citation>
    <scope>NUCLEOTIDE SEQUENCE [LARGE SCALE GENOMIC DNA]</scope>
    <source>
        <strain evidence="3 4">B7-9</strain>
    </source>
</reference>
<dbReference type="InterPro" id="IPR050179">
    <property type="entry name" value="Trans_hexapeptide_repeat"/>
</dbReference>
<dbReference type="RefSeq" id="WP_097653781.1">
    <property type="nucleotide sequence ID" value="NZ_LYXE01000110.1"/>
</dbReference>
<dbReference type="CDD" id="cd03358">
    <property type="entry name" value="LbH_WxcM_N_like"/>
    <property type="match status" value="1"/>
</dbReference>
<gene>
    <name evidence="3" type="ORF">A9Q02_02975</name>
</gene>
<dbReference type="Pfam" id="PF14602">
    <property type="entry name" value="Hexapep_2"/>
    <property type="match status" value="1"/>
</dbReference>
<dbReference type="InterPro" id="IPR018357">
    <property type="entry name" value="Hexapep_transf_CS"/>
</dbReference>
<dbReference type="EMBL" id="LYXE01000110">
    <property type="protein sequence ID" value="PDV98058.1"/>
    <property type="molecule type" value="Genomic_DNA"/>
</dbReference>
<dbReference type="PANTHER" id="PTHR43300:SF4">
    <property type="entry name" value="ACYL-[ACYL-CARRIER-PROTEIN]--UDP-N-ACETYLGLUCOSAMINE O-ACYLTRANSFERASE"/>
    <property type="match status" value="1"/>
</dbReference>
<sequence>MTTIHPTADVSSAAIIGDKTRIWAHVQIREGARIGANCIIGRNSYVDSHVHIGDNVKIQNNASLYHGLTVEDGVFIGPHVVFTNDKLPRAINADGSLKSAADWQVGQTRLCYGAALGAHSVVVTGVTIGRWAMIGSGTTVTKDVPDHALVVGNPGRIIGWVSANGVRCATQAEAQALTEQEITAG</sequence>
<dbReference type="Gene3D" id="2.160.10.10">
    <property type="entry name" value="Hexapeptide repeat proteins"/>
    <property type="match status" value="1"/>
</dbReference>
<dbReference type="GO" id="GO:0016740">
    <property type="term" value="F:transferase activity"/>
    <property type="evidence" value="ECO:0007669"/>
    <property type="project" value="UniProtKB-KW"/>
</dbReference>
<dbReference type="OrthoDB" id="9801697at2"/>
<keyword evidence="2" id="KW-0677">Repeat</keyword>
<keyword evidence="4" id="KW-1185">Reference proteome</keyword>
<dbReference type="InterPro" id="IPR011004">
    <property type="entry name" value="Trimer_LpxA-like_sf"/>
</dbReference>
<evidence type="ECO:0000313" key="4">
    <source>
        <dbReference type="Proteomes" id="UP000220922"/>
    </source>
</evidence>
<dbReference type="PANTHER" id="PTHR43300">
    <property type="entry name" value="ACETYLTRANSFERASE"/>
    <property type="match status" value="1"/>
</dbReference>
<dbReference type="InterPro" id="IPR001451">
    <property type="entry name" value="Hexapep"/>
</dbReference>
<protein>
    <submittedName>
        <fullName evidence="3">Transferase</fullName>
    </submittedName>
</protein>
<comment type="caution">
    <text evidence="3">The sequence shown here is derived from an EMBL/GenBank/DDBJ whole genome shotgun (WGS) entry which is preliminary data.</text>
</comment>
<keyword evidence="1 3" id="KW-0808">Transferase</keyword>
<dbReference type="Pfam" id="PF00132">
    <property type="entry name" value="Hexapep"/>
    <property type="match status" value="2"/>
</dbReference>
<proteinExistence type="predicted"/>
<evidence type="ECO:0000313" key="3">
    <source>
        <dbReference type="EMBL" id="PDV98058.1"/>
    </source>
</evidence>
<accession>A0A2H3KJJ9</accession>
<evidence type="ECO:0000256" key="1">
    <source>
        <dbReference type="ARBA" id="ARBA00022679"/>
    </source>
</evidence>
<evidence type="ECO:0000256" key="2">
    <source>
        <dbReference type="ARBA" id="ARBA00022737"/>
    </source>
</evidence>
<organism evidence="3 4">
    <name type="scientific">Candidatus Chloroploca asiatica</name>
    <dbReference type="NCBI Taxonomy" id="1506545"/>
    <lineage>
        <taxon>Bacteria</taxon>
        <taxon>Bacillati</taxon>
        <taxon>Chloroflexota</taxon>
        <taxon>Chloroflexia</taxon>
        <taxon>Chloroflexales</taxon>
        <taxon>Chloroflexineae</taxon>
        <taxon>Oscillochloridaceae</taxon>
        <taxon>Candidatus Chloroploca</taxon>
    </lineage>
</organism>
<dbReference type="PROSITE" id="PS00101">
    <property type="entry name" value="HEXAPEP_TRANSFERASES"/>
    <property type="match status" value="1"/>
</dbReference>